<dbReference type="CDD" id="cd01670">
    <property type="entry name" value="Death"/>
    <property type="match status" value="1"/>
</dbReference>
<dbReference type="SMART" id="SM00005">
    <property type="entry name" value="DEATH"/>
    <property type="match status" value="1"/>
</dbReference>
<dbReference type="InterPro" id="IPR016729">
    <property type="entry name" value="FADD"/>
</dbReference>
<dbReference type="AlphaFoldDB" id="A0A1W4W5W4"/>
<dbReference type="GO" id="GO:0042981">
    <property type="term" value="P:regulation of apoptotic process"/>
    <property type="evidence" value="ECO:0007669"/>
    <property type="project" value="InterPro"/>
</dbReference>
<dbReference type="FunCoup" id="A0A1W4W5W4">
    <property type="interactions" value="49"/>
</dbReference>
<evidence type="ECO:0000259" key="1">
    <source>
        <dbReference type="PROSITE" id="PS50017"/>
    </source>
</evidence>
<dbReference type="InterPro" id="IPR000488">
    <property type="entry name" value="Death_dom"/>
</dbReference>
<reference evidence="4" key="1">
    <citation type="submission" date="2025-08" db="UniProtKB">
        <authorList>
            <consortium name="RefSeq"/>
        </authorList>
    </citation>
    <scope>IDENTIFICATION</scope>
    <source>
        <tissue evidence="4">Entire body</tissue>
    </source>
</reference>
<protein>
    <submittedName>
        <fullName evidence="4">FAS-associated death domain protein-like</fullName>
    </submittedName>
</protein>
<dbReference type="Proteomes" id="UP000192223">
    <property type="component" value="Unplaced"/>
</dbReference>
<dbReference type="InterPro" id="IPR001875">
    <property type="entry name" value="DED_dom"/>
</dbReference>
<dbReference type="PROSITE" id="PS50168">
    <property type="entry name" value="DED"/>
    <property type="match status" value="1"/>
</dbReference>
<dbReference type="SUPFAM" id="SSF47986">
    <property type="entry name" value="DEATH domain"/>
    <property type="match status" value="2"/>
</dbReference>
<dbReference type="Gene3D" id="1.10.533.10">
    <property type="entry name" value="Death Domain, Fas"/>
    <property type="match status" value="2"/>
</dbReference>
<feature type="domain" description="Death" evidence="1">
    <location>
        <begin position="109"/>
        <end position="192"/>
    </location>
</feature>
<sequence>MTNKDLEFEILKRDFINNCNCNEKQLQSLKEKYSKIINSTRQTDKINNIYKLIYTLEKRNIISEDNVNVLLEITEHLHQYHLKPKILHYTKTHHPGSTSIFPVPSTNLEERIHSLIAEDIGHSWKDFARQLDVKEGQIDALEDQYRSISDRVHKILIMHKNTCEKRKWQSTLLRALSKARRNDLQEKAQHIFDTHNE</sequence>
<evidence type="ECO:0000313" key="4">
    <source>
        <dbReference type="RefSeq" id="XP_018319499.1"/>
    </source>
</evidence>
<dbReference type="Pfam" id="PF00531">
    <property type="entry name" value="Death"/>
    <property type="match status" value="1"/>
</dbReference>
<dbReference type="PROSITE" id="PS50017">
    <property type="entry name" value="DEATH_DOMAIN"/>
    <property type="match status" value="1"/>
</dbReference>
<dbReference type="PANTHER" id="PTHR15077">
    <property type="entry name" value="FAS-ASSOCIATING DEATH DOMAIN-CONTAINING PROTEIN FADD"/>
    <property type="match status" value="1"/>
</dbReference>
<dbReference type="GO" id="GO:0007165">
    <property type="term" value="P:signal transduction"/>
    <property type="evidence" value="ECO:0007669"/>
    <property type="project" value="InterPro"/>
</dbReference>
<dbReference type="KEGG" id="apln:108732977"/>
<dbReference type="GeneID" id="108732977"/>
<dbReference type="OrthoDB" id="100767at2759"/>
<gene>
    <name evidence="4" type="primary">LOC108732977</name>
</gene>
<dbReference type="STRING" id="224129.A0A1W4W5W4"/>
<evidence type="ECO:0000313" key="3">
    <source>
        <dbReference type="Proteomes" id="UP000192223"/>
    </source>
</evidence>
<accession>A0A1W4W5W4</accession>
<dbReference type="PANTHER" id="PTHR15077:SF12">
    <property type="entry name" value="DEATH DOMAIN-CONTAINING PROTEIN"/>
    <property type="match status" value="1"/>
</dbReference>
<feature type="domain" description="DED" evidence="2">
    <location>
        <begin position="7"/>
        <end position="88"/>
    </location>
</feature>
<dbReference type="InterPro" id="IPR011029">
    <property type="entry name" value="DEATH-like_dom_sf"/>
</dbReference>
<evidence type="ECO:0000259" key="2">
    <source>
        <dbReference type="PROSITE" id="PS50168"/>
    </source>
</evidence>
<dbReference type="RefSeq" id="XP_018319499.1">
    <property type="nucleotide sequence ID" value="XM_018463997.2"/>
</dbReference>
<proteinExistence type="predicted"/>
<keyword evidence="3" id="KW-1185">Reference proteome</keyword>
<name>A0A1W4W5W4_AGRPL</name>
<organism evidence="3 4">
    <name type="scientific">Agrilus planipennis</name>
    <name type="common">Emerald ash borer</name>
    <name type="synonym">Agrilus marcopoli</name>
    <dbReference type="NCBI Taxonomy" id="224129"/>
    <lineage>
        <taxon>Eukaryota</taxon>
        <taxon>Metazoa</taxon>
        <taxon>Ecdysozoa</taxon>
        <taxon>Arthropoda</taxon>
        <taxon>Hexapoda</taxon>
        <taxon>Insecta</taxon>
        <taxon>Pterygota</taxon>
        <taxon>Neoptera</taxon>
        <taxon>Endopterygota</taxon>
        <taxon>Coleoptera</taxon>
        <taxon>Polyphaga</taxon>
        <taxon>Elateriformia</taxon>
        <taxon>Buprestoidea</taxon>
        <taxon>Buprestidae</taxon>
        <taxon>Agrilinae</taxon>
        <taxon>Agrilus</taxon>
    </lineage>
</organism>
<dbReference type="InParanoid" id="A0A1W4W5W4"/>